<keyword evidence="5 8" id="KW-0812">Transmembrane</keyword>
<feature type="transmembrane region" description="Helical" evidence="10">
    <location>
        <begin position="164"/>
        <end position="183"/>
    </location>
</feature>
<evidence type="ECO:0000256" key="9">
    <source>
        <dbReference type="SAM" id="MobiDB-lite"/>
    </source>
</evidence>
<feature type="transmembrane region" description="Helical" evidence="10">
    <location>
        <begin position="20"/>
        <end position="43"/>
    </location>
</feature>
<dbReference type="InterPro" id="IPR022357">
    <property type="entry name" value="MIP_CS"/>
</dbReference>
<protein>
    <recommendedName>
        <fullName evidence="13">Glycerol transporter</fullName>
    </recommendedName>
</protein>
<evidence type="ECO:0000256" key="8">
    <source>
        <dbReference type="RuleBase" id="RU000477"/>
    </source>
</evidence>
<evidence type="ECO:0008006" key="13">
    <source>
        <dbReference type="Google" id="ProtNLM"/>
    </source>
</evidence>
<evidence type="ECO:0000256" key="3">
    <source>
        <dbReference type="ARBA" id="ARBA00022448"/>
    </source>
</evidence>
<dbReference type="GO" id="GO:0015250">
    <property type="term" value="F:water channel activity"/>
    <property type="evidence" value="ECO:0007669"/>
    <property type="project" value="TreeGrafter"/>
</dbReference>
<keyword evidence="3 8" id="KW-0813">Transport</keyword>
<dbReference type="PROSITE" id="PS00221">
    <property type="entry name" value="MIP"/>
    <property type="match status" value="1"/>
</dbReference>
<organism evidence="11 12">
    <name type="scientific">Galliscardovia ingluviei</name>
    <dbReference type="NCBI Taxonomy" id="1769422"/>
    <lineage>
        <taxon>Bacteria</taxon>
        <taxon>Bacillati</taxon>
        <taxon>Actinomycetota</taxon>
        <taxon>Actinomycetes</taxon>
        <taxon>Bifidobacteriales</taxon>
        <taxon>Bifidobacteriaceae</taxon>
        <taxon>Galliscardovia</taxon>
    </lineage>
</organism>
<dbReference type="AlphaFoldDB" id="A0A8J3EVC0"/>
<dbReference type="GO" id="GO:0005886">
    <property type="term" value="C:plasma membrane"/>
    <property type="evidence" value="ECO:0007669"/>
    <property type="project" value="UniProtKB-SubCell"/>
</dbReference>
<dbReference type="InterPro" id="IPR034294">
    <property type="entry name" value="Aquaporin_transptr"/>
</dbReference>
<feature type="compositionally biased region" description="Polar residues" evidence="9">
    <location>
        <begin position="308"/>
        <end position="317"/>
    </location>
</feature>
<dbReference type="EMBL" id="BMDH01000001">
    <property type="protein sequence ID" value="GGI12920.1"/>
    <property type="molecule type" value="Genomic_DNA"/>
</dbReference>
<feature type="compositionally biased region" description="Polar residues" evidence="9">
    <location>
        <begin position="334"/>
        <end position="343"/>
    </location>
</feature>
<feature type="transmembrane region" description="Helical" evidence="10">
    <location>
        <begin position="91"/>
        <end position="113"/>
    </location>
</feature>
<evidence type="ECO:0000256" key="1">
    <source>
        <dbReference type="ARBA" id="ARBA00004651"/>
    </source>
</evidence>
<dbReference type="Gene3D" id="1.20.1080.10">
    <property type="entry name" value="Glycerol uptake facilitator protein"/>
    <property type="match status" value="1"/>
</dbReference>
<dbReference type="InterPro" id="IPR000425">
    <property type="entry name" value="MIP"/>
</dbReference>
<keyword evidence="12" id="KW-1185">Reference proteome</keyword>
<keyword evidence="4" id="KW-1003">Cell membrane</keyword>
<feature type="transmembrane region" description="Helical" evidence="10">
    <location>
        <begin position="50"/>
        <end position="71"/>
    </location>
</feature>
<proteinExistence type="inferred from homology"/>
<dbReference type="SUPFAM" id="SSF81338">
    <property type="entry name" value="Aquaporin-like"/>
    <property type="match status" value="1"/>
</dbReference>
<gene>
    <name evidence="11" type="ORF">GCM10007377_03370</name>
</gene>
<name>A0A8J3EVC0_9BIFI</name>
<comment type="subcellular location">
    <subcellularLocation>
        <location evidence="1">Cell membrane</location>
        <topology evidence="1">Multi-pass membrane protein</topology>
    </subcellularLocation>
</comment>
<comment type="similarity">
    <text evidence="2 8">Belongs to the MIP/aquaporin (TC 1.A.8) family.</text>
</comment>
<feature type="region of interest" description="Disordered" evidence="9">
    <location>
        <begin position="274"/>
        <end position="358"/>
    </location>
</feature>
<evidence type="ECO:0000256" key="5">
    <source>
        <dbReference type="ARBA" id="ARBA00022692"/>
    </source>
</evidence>
<feature type="compositionally biased region" description="Acidic residues" evidence="9">
    <location>
        <begin position="283"/>
        <end position="295"/>
    </location>
</feature>
<evidence type="ECO:0000313" key="11">
    <source>
        <dbReference type="EMBL" id="GGI12920.1"/>
    </source>
</evidence>
<reference evidence="11" key="2">
    <citation type="submission" date="2020-09" db="EMBL/GenBank/DDBJ databases">
        <authorList>
            <person name="Sun Q."/>
            <person name="Sedlacek I."/>
        </authorList>
    </citation>
    <scope>NUCLEOTIDE SEQUENCE</scope>
    <source>
        <strain evidence="11">CCM 8606</strain>
    </source>
</reference>
<evidence type="ECO:0000256" key="6">
    <source>
        <dbReference type="ARBA" id="ARBA00022989"/>
    </source>
</evidence>
<keyword evidence="6 10" id="KW-1133">Transmembrane helix</keyword>
<feature type="transmembrane region" description="Helical" evidence="10">
    <location>
        <begin position="195"/>
        <end position="217"/>
    </location>
</feature>
<dbReference type="RefSeq" id="WP_188354509.1">
    <property type="nucleotide sequence ID" value="NZ_BMDH01000001.1"/>
</dbReference>
<evidence type="ECO:0000313" key="12">
    <source>
        <dbReference type="Proteomes" id="UP000619536"/>
    </source>
</evidence>
<keyword evidence="7 10" id="KW-0472">Membrane</keyword>
<dbReference type="Pfam" id="PF00230">
    <property type="entry name" value="MIP"/>
    <property type="match status" value="1"/>
</dbReference>
<evidence type="ECO:0000256" key="7">
    <source>
        <dbReference type="ARBA" id="ARBA00023136"/>
    </source>
</evidence>
<evidence type="ECO:0000256" key="4">
    <source>
        <dbReference type="ARBA" id="ARBA00022475"/>
    </source>
</evidence>
<dbReference type="InterPro" id="IPR023271">
    <property type="entry name" value="Aquaporin-like"/>
</dbReference>
<dbReference type="PRINTS" id="PR00783">
    <property type="entry name" value="MINTRINSICP"/>
</dbReference>
<dbReference type="PANTHER" id="PTHR19139">
    <property type="entry name" value="AQUAPORIN TRANSPORTER"/>
    <property type="match status" value="1"/>
</dbReference>
<dbReference type="Proteomes" id="UP000619536">
    <property type="component" value="Unassembled WGS sequence"/>
</dbReference>
<dbReference type="PANTHER" id="PTHR19139:SF199">
    <property type="entry name" value="MIP17260P"/>
    <property type="match status" value="1"/>
</dbReference>
<reference evidence="11" key="1">
    <citation type="journal article" date="2014" name="Int. J. Syst. Evol. Microbiol.">
        <title>Complete genome sequence of Corynebacterium casei LMG S-19264T (=DSM 44701T), isolated from a smear-ripened cheese.</title>
        <authorList>
            <consortium name="US DOE Joint Genome Institute (JGI-PGF)"/>
            <person name="Walter F."/>
            <person name="Albersmeier A."/>
            <person name="Kalinowski J."/>
            <person name="Ruckert C."/>
        </authorList>
    </citation>
    <scope>NUCLEOTIDE SEQUENCE</scope>
    <source>
        <strain evidence="11">CCM 8606</strain>
    </source>
</reference>
<evidence type="ECO:0000256" key="10">
    <source>
        <dbReference type="SAM" id="Phobius"/>
    </source>
</evidence>
<accession>A0A8J3EVC0</accession>
<comment type="caution">
    <text evidence="11">The sequence shown here is derived from an EMBL/GenBank/DDBJ whole genome shotgun (WGS) entry which is preliminary data.</text>
</comment>
<feature type="transmembrane region" description="Helical" evidence="10">
    <location>
        <begin position="243"/>
        <end position="267"/>
    </location>
</feature>
<evidence type="ECO:0000256" key="2">
    <source>
        <dbReference type="ARBA" id="ARBA00006175"/>
    </source>
</evidence>
<sequence length="358" mass="37181">MSAEQSTSAHAKPTLPVRVLAELVGTFMVCFVTYAVTTYVLTLTGNTNNILLVALTIAATYALATLLFARYSGAQFNPAVTLASLFIGRTHWLDALLYVIAQVVGAIAAGAAVIKFLPVSEQLKLSMWLSASGYSSSVNGFGTASPSTVMLQGSGAEFSQTSAIIIELVMTLLVVATVIATLSPADGKSNGNRQAIASALAYGIATLIAFPITGASINPVRATGIALFAQGQSLTVEPLSQIWLFWVCALLAGAIVALCIIIVRVLAAQSNKPKKAKSPAVVEQEDTDTSADDETAQQTESSDAEDTATPTSTTDEQSVASEETSEATDEASAQNTAEDTAVTSEDAAVEEANTQETK</sequence>